<feature type="compositionally biased region" description="Polar residues" evidence="1">
    <location>
        <begin position="353"/>
        <end position="368"/>
    </location>
</feature>
<feature type="region of interest" description="Disordered" evidence="1">
    <location>
        <begin position="296"/>
        <end position="447"/>
    </location>
</feature>
<sequence length="468" mass="51539">MTVRFDPNLRKQVPVINNEASLHPVPSTTFGMGGLSKEAGKSRANTGRLERQMGFRASRIFCRTWEDGPFVALRHEVDPIIEQVSETLESPEVDIGAGAKLRIEGAFDKLAPSLWPSADVDRTAWLVIATSNDWDGLYPRDLYHDQETDLEILRAYFVAWLAEKCRVRARNLQHGLVKPKYGTDVVAASRPVKRAIRHIFRKDTDYEPPGSSRKRARESNSGAVAGVTPSAEDTMSIASEQIDKDPRDSLIVVLNLDPAGLALIAAVYDDSHDDASSLNSFALERTTPKTTLHEAIVPGEQACAVNRSSNPDVENSEVSEVPSMGSSSVSHLDTSGKGTTMGGIHGQDESSSHAEQSALFNASCSISARQRRGQPGKEQQRSERDRARDVRPDTELRSRPAILSIERPIELSRSQERPVEGPVPRSEPRHIAEQRDTAPSFVQSDSSVEHLDSLTRASLRINWNPPTC</sequence>
<reference evidence="2" key="1">
    <citation type="journal article" date="2020" name="Stud. Mycol.">
        <title>101 Dothideomycetes genomes: a test case for predicting lifestyles and emergence of pathogens.</title>
        <authorList>
            <person name="Haridas S."/>
            <person name="Albert R."/>
            <person name="Binder M."/>
            <person name="Bloem J."/>
            <person name="Labutti K."/>
            <person name="Salamov A."/>
            <person name="Andreopoulos B."/>
            <person name="Baker S."/>
            <person name="Barry K."/>
            <person name="Bills G."/>
            <person name="Bluhm B."/>
            <person name="Cannon C."/>
            <person name="Castanera R."/>
            <person name="Culley D."/>
            <person name="Daum C."/>
            <person name="Ezra D."/>
            <person name="Gonzalez J."/>
            <person name="Henrissat B."/>
            <person name="Kuo A."/>
            <person name="Liang C."/>
            <person name="Lipzen A."/>
            <person name="Lutzoni F."/>
            <person name="Magnuson J."/>
            <person name="Mondo S."/>
            <person name="Nolan M."/>
            <person name="Ohm R."/>
            <person name="Pangilinan J."/>
            <person name="Park H.-J."/>
            <person name="Ramirez L."/>
            <person name="Alfaro M."/>
            <person name="Sun H."/>
            <person name="Tritt A."/>
            <person name="Yoshinaga Y."/>
            <person name="Zwiers L.-H."/>
            <person name="Turgeon B."/>
            <person name="Goodwin S."/>
            <person name="Spatafora J."/>
            <person name="Crous P."/>
            <person name="Grigoriev I."/>
        </authorList>
    </citation>
    <scope>NUCLEOTIDE SEQUENCE</scope>
    <source>
        <strain evidence="2">SCOH1-5</strain>
    </source>
</reference>
<feature type="compositionally biased region" description="Basic and acidic residues" evidence="1">
    <location>
        <begin position="407"/>
        <end position="419"/>
    </location>
</feature>
<dbReference type="EMBL" id="ML992682">
    <property type="protein sequence ID" value="KAF2210227.1"/>
    <property type="molecule type" value="Genomic_DNA"/>
</dbReference>
<name>A0A6A6FA03_9PEZI</name>
<protein>
    <submittedName>
        <fullName evidence="2">Uncharacterized protein</fullName>
    </submittedName>
</protein>
<evidence type="ECO:0000313" key="2">
    <source>
        <dbReference type="EMBL" id="KAF2210227.1"/>
    </source>
</evidence>
<organism evidence="2 3">
    <name type="scientific">Cercospora zeae-maydis SCOH1-5</name>
    <dbReference type="NCBI Taxonomy" id="717836"/>
    <lineage>
        <taxon>Eukaryota</taxon>
        <taxon>Fungi</taxon>
        <taxon>Dikarya</taxon>
        <taxon>Ascomycota</taxon>
        <taxon>Pezizomycotina</taxon>
        <taxon>Dothideomycetes</taxon>
        <taxon>Dothideomycetidae</taxon>
        <taxon>Mycosphaerellales</taxon>
        <taxon>Mycosphaerellaceae</taxon>
        <taxon>Cercospora</taxon>
    </lineage>
</organism>
<accession>A0A6A6FA03</accession>
<evidence type="ECO:0000256" key="1">
    <source>
        <dbReference type="SAM" id="MobiDB-lite"/>
    </source>
</evidence>
<dbReference type="OrthoDB" id="3645187at2759"/>
<feature type="compositionally biased region" description="Basic and acidic residues" evidence="1">
    <location>
        <begin position="426"/>
        <end position="436"/>
    </location>
</feature>
<keyword evidence="3" id="KW-1185">Reference proteome</keyword>
<feature type="compositionally biased region" description="Basic and acidic residues" evidence="1">
    <location>
        <begin position="378"/>
        <end position="398"/>
    </location>
</feature>
<dbReference type="AlphaFoldDB" id="A0A6A6FA03"/>
<feature type="region of interest" description="Disordered" evidence="1">
    <location>
        <begin position="203"/>
        <end position="232"/>
    </location>
</feature>
<proteinExistence type="predicted"/>
<evidence type="ECO:0000313" key="3">
    <source>
        <dbReference type="Proteomes" id="UP000799539"/>
    </source>
</evidence>
<gene>
    <name evidence="2" type="ORF">CERZMDRAFT_86284</name>
</gene>
<feature type="compositionally biased region" description="Low complexity" evidence="1">
    <location>
        <begin position="316"/>
        <end position="330"/>
    </location>
</feature>
<dbReference type="Proteomes" id="UP000799539">
    <property type="component" value="Unassembled WGS sequence"/>
</dbReference>